<dbReference type="AlphaFoldDB" id="A0AAD9HQP4"/>
<feature type="transmembrane region" description="Helical" evidence="7">
    <location>
        <begin position="184"/>
        <end position="203"/>
    </location>
</feature>
<dbReference type="Gene3D" id="1.20.1250.20">
    <property type="entry name" value="MFS general substrate transporter like domains"/>
    <property type="match status" value="1"/>
</dbReference>
<dbReference type="InterPro" id="IPR036259">
    <property type="entry name" value="MFS_trans_sf"/>
</dbReference>
<dbReference type="SUPFAM" id="SSF103473">
    <property type="entry name" value="MFS general substrate transporter"/>
    <property type="match status" value="1"/>
</dbReference>
<keyword evidence="4 7" id="KW-0812">Transmembrane</keyword>
<feature type="transmembrane region" description="Helical" evidence="7">
    <location>
        <begin position="273"/>
        <end position="295"/>
    </location>
</feature>
<gene>
    <name evidence="9" type="ORF">LX32DRAFT_670423</name>
</gene>
<proteinExistence type="inferred from homology"/>
<comment type="caution">
    <text evidence="9">The sequence shown here is derived from an EMBL/GenBank/DDBJ whole genome shotgun (WGS) entry which is preliminary data.</text>
</comment>
<dbReference type="PROSITE" id="PS51257">
    <property type="entry name" value="PROKAR_LIPOPROTEIN"/>
    <property type="match status" value="1"/>
</dbReference>
<feature type="transmembrane region" description="Helical" evidence="7">
    <location>
        <begin position="370"/>
        <end position="395"/>
    </location>
</feature>
<dbReference type="InterPro" id="IPR005828">
    <property type="entry name" value="MFS_sugar_transport-like"/>
</dbReference>
<evidence type="ECO:0000256" key="2">
    <source>
        <dbReference type="ARBA" id="ARBA00010992"/>
    </source>
</evidence>
<dbReference type="FunFam" id="1.20.1250.20:FF:000134">
    <property type="entry name" value="MFS sugar transporter protein"/>
    <property type="match status" value="1"/>
</dbReference>
<evidence type="ECO:0000259" key="8">
    <source>
        <dbReference type="PROSITE" id="PS50850"/>
    </source>
</evidence>
<feature type="transmembrane region" description="Helical" evidence="7">
    <location>
        <begin position="17"/>
        <end position="35"/>
    </location>
</feature>
<evidence type="ECO:0000313" key="9">
    <source>
        <dbReference type="EMBL" id="KAK2033496.1"/>
    </source>
</evidence>
<dbReference type="InterPro" id="IPR050360">
    <property type="entry name" value="MFS_Sugar_Transporters"/>
</dbReference>
<evidence type="ECO:0000256" key="1">
    <source>
        <dbReference type="ARBA" id="ARBA00004141"/>
    </source>
</evidence>
<dbReference type="PROSITE" id="PS50850">
    <property type="entry name" value="MFS"/>
    <property type="match status" value="1"/>
</dbReference>
<dbReference type="PANTHER" id="PTHR48022">
    <property type="entry name" value="PLASTIDIC GLUCOSE TRANSPORTER 4"/>
    <property type="match status" value="1"/>
</dbReference>
<keyword evidence="3" id="KW-0813">Transport</keyword>
<sequence>MASAANRVPIHQWLPKSSAITAVMVIAAACVTSTTKGYDGSMMNSLNALPSYSEYFVLTTATKALNTCAIWLGGIVSAVVAGPIANRYGRRRSLRWASLFTIFGAILQAAAQNVSMWVVSRMFIGFGTTFSMCAGTAYTAETLPVKWRGWGVGLLGDLYYVGGFLAAGITYGTSRMDSTWAWRLPSALQAFFSIIALGFLFVVPESPRWLVKQDRNEEALQVIALMNSDGDRSHPDTIAAYQEILDAMDFERTKGRQFGTKQIVKTPDLRMRIVLVVSASVCAMLSGNNVVSFYLGDMLTNAGITDSNTQLEITIVLNAWCLVVSIIGTRLLDQFGRKTIAIISNSGMVVLLFIVGALTAVYGTSENLSGIYGTVASIFLFQGVYSLAWTPLIMLYPPEVMNYNMRVFGVGLMELLGNCFGLLIVFAFPFAFAAIGWKFYMINGAWNVLEVVFVAYYWIETKGLSLEQIDDKFLSIYGETRTLEGLEVDEKTGVTSKAHHITDTASEKQIISF</sequence>
<evidence type="ECO:0000256" key="3">
    <source>
        <dbReference type="ARBA" id="ARBA00022448"/>
    </source>
</evidence>
<evidence type="ECO:0000313" key="10">
    <source>
        <dbReference type="Proteomes" id="UP001232148"/>
    </source>
</evidence>
<feature type="transmembrane region" description="Helical" evidence="7">
    <location>
        <begin position="55"/>
        <end position="81"/>
    </location>
</feature>
<accession>A0AAD9HQP4</accession>
<keyword evidence="10" id="KW-1185">Reference proteome</keyword>
<comment type="similarity">
    <text evidence="2">Belongs to the major facilitator superfamily. Sugar transporter (TC 2.A.1.1) family.</text>
</comment>
<evidence type="ECO:0000256" key="6">
    <source>
        <dbReference type="ARBA" id="ARBA00023136"/>
    </source>
</evidence>
<feature type="transmembrane region" description="Helical" evidence="7">
    <location>
        <begin position="339"/>
        <end position="364"/>
    </location>
</feature>
<keyword evidence="9" id="KW-0762">Sugar transport</keyword>
<dbReference type="EMBL" id="MU842821">
    <property type="protein sequence ID" value="KAK2033496.1"/>
    <property type="molecule type" value="Genomic_DNA"/>
</dbReference>
<feature type="transmembrane region" description="Helical" evidence="7">
    <location>
        <begin position="315"/>
        <end position="332"/>
    </location>
</feature>
<organism evidence="9 10">
    <name type="scientific">Colletotrichum zoysiae</name>
    <dbReference type="NCBI Taxonomy" id="1216348"/>
    <lineage>
        <taxon>Eukaryota</taxon>
        <taxon>Fungi</taxon>
        <taxon>Dikarya</taxon>
        <taxon>Ascomycota</taxon>
        <taxon>Pezizomycotina</taxon>
        <taxon>Sordariomycetes</taxon>
        <taxon>Hypocreomycetidae</taxon>
        <taxon>Glomerellales</taxon>
        <taxon>Glomerellaceae</taxon>
        <taxon>Colletotrichum</taxon>
        <taxon>Colletotrichum graminicola species complex</taxon>
    </lineage>
</organism>
<evidence type="ECO:0000256" key="7">
    <source>
        <dbReference type="SAM" id="Phobius"/>
    </source>
</evidence>
<feature type="transmembrane region" description="Helical" evidence="7">
    <location>
        <begin position="93"/>
        <end position="111"/>
    </location>
</feature>
<feature type="transmembrane region" description="Helical" evidence="7">
    <location>
        <begin position="117"/>
        <end position="138"/>
    </location>
</feature>
<name>A0AAD9HQP4_9PEZI</name>
<evidence type="ECO:0000256" key="4">
    <source>
        <dbReference type="ARBA" id="ARBA00022692"/>
    </source>
</evidence>
<evidence type="ECO:0000256" key="5">
    <source>
        <dbReference type="ARBA" id="ARBA00022989"/>
    </source>
</evidence>
<comment type="subcellular location">
    <subcellularLocation>
        <location evidence="1">Membrane</location>
        <topology evidence="1">Multi-pass membrane protein</topology>
    </subcellularLocation>
</comment>
<keyword evidence="5 7" id="KW-1133">Transmembrane helix</keyword>
<protein>
    <submittedName>
        <fullName evidence="9">MFS sugar transporter-like protein</fullName>
    </submittedName>
</protein>
<keyword evidence="6 7" id="KW-0472">Membrane</keyword>
<dbReference type="PANTHER" id="PTHR48022:SF31">
    <property type="entry name" value="HEXOSE TRANSPORTER"/>
    <property type="match status" value="1"/>
</dbReference>
<dbReference type="Proteomes" id="UP001232148">
    <property type="component" value="Unassembled WGS sequence"/>
</dbReference>
<reference evidence="9" key="1">
    <citation type="submission" date="2021-06" db="EMBL/GenBank/DDBJ databases">
        <title>Comparative genomics, transcriptomics and evolutionary studies reveal genomic signatures of adaptation to plant cell wall in hemibiotrophic fungi.</title>
        <authorList>
            <consortium name="DOE Joint Genome Institute"/>
            <person name="Baroncelli R."/>
            <person name="Diaz J.F."/>
            <person name="Benocci T."/>
            <person name="Peng M."/>
            <person name="Battaglia E."/>
            <person name="Haridas S."/>
            <person name="Andreopoulos W."/>
            <person name="Labutti K."/>
            <person name="Pangilinan J."/>
            <person name="Floch G.L."/>
            <person name="Makela M.R."/>
            <person name="Henrissat B."/>
            <person name="Grigoriev I.V."/>
            <person name="Crouch J.A."/>
            <person name="De Vries R.P."/>
            <person name="Sukno S.A."/>
            <person name="Thon M.R."/>
        </authorList>
    </citation>
    <scope>NUCLEOTIDE SEQUENCE</scope>
    <source>
        <strain evidence="9">MAFF235873</strain>
    </source>
</reference>
<feature type="domain" description="Major facilitator superfamily (MFS) profile" evidence="8">
    <location>
        <begin position="25"/>
        <end position="462"/>
    </location>
</feature>
<feature type="transmembrane region" description="Helical" evidence="7">
    <location>
        <begin position="407"/>
        <end position="433"/>
    </location>
</feature>
<feature type="transmembrane region" description="Helical" evidence="7">
    <location>
        <begin position="150"/>
        <end position="172"/>
    </location>
</feature>
<feature type="transmembrane region" description="Helical" evidence="7">
    <location>
        <begin position="439"/>
        <end position="459"/>
    </location>
</feature>
<dbReference type="Pfam" id="PF00083">
    <property type="entry name" value="Sugar_tr"/>
    <property type="match status" value="1"/>
</dbReference>
<dbReference type="GO" id="GO:0005351">
    <property type="term" value="F:carbohydrate:proton symporter activity"/>
    <property type="evidence" value="ECO:0007669"/>
    <property type="project" value="TreeGrafter"/>
</dbReference>
<dbReference type="GO" id="GO:0016020">
    <property type="term" value="C:membrane"/>
    <property type="evidence" value="ECO:0007669"/>
    <property type="project" value="UniProtKB-SubCell"/>
</dbReference>
<dbReference type="InterPro" id="IPR020846">
    <property type="entry name" value="MFS_dom"/>
</dbReference>